<accession>A0A151Z5J0</accession>
<feature type="compositionally biased region" description="Polar residues" evidence="1">
    <location>
        <begin position="32"/>
        <end position="46"/>
    </location>
</feature>
<dbReference type="OrthoDB" id="20745at2759"/>
<dbReference type="InterPro" id="IPR000182">
    <property type="entry name" value="GNAT_dom"/>
</dbReference>
<dbReference type="PROSITE" id="PS51186">
    <property type="entry name" value="GNAT"/>
    <property type="match status" value="1"/>
</dbReference>
<dbReference type="InParanoid" id="A0A151Z5J0"/>
<organism evidence="3 4">
    <name type="scientific">Tieghemostelium lacteum</name>
    <name type="common">Slime mold</name>
    <name type="synonym">Dictyostelium lacteum</name>
    <dbReference type="NCBI Taxonomy" id="361077"/>
    <lineage>
        <taxon>Eukaryota</taxon>
        <taxon>Amoebozoa</taxon>
        <taxon>Evosea</taxon>
        <taxon>Eumycetozoa</taxon>
        <taxon>Dictyostelia</taxon>
        <taxon>Dictyosteliales</taxon>
        <taxon>Raperosteliaceae</taxon>
        <taxon>Tieghemostelium</taxon>
    </lineage>
</organism>
<evidence type="ECO:0000256" key="1">
    <source>
        <dbReference type="SAM" id="MobiDB-lite"/>
    </source>
</evidence>
<feature type="region of interest" description="Disordered" evidence="1">
    <location>
        <begin position="1"/>
        <end position="46"/>
    </location>
</feature>
<dbReference type="FunCoup" id="A0A151Z5J0">
    <property type="interactions" value="425"/>
</dbReference>
<dbReference type="AlphaFoldDB" id="A0A151Z5J0"/>
<dbReference type="EMBL" id="LODT01000042">
    <property type="protein sequence ID" value="KYQ89064.1"/>
    <property type="molecule type" value="Genomic_DNA"/>
</dbReference>
<dbReference type="InterPro" id="IPR016181">
    <property type="entry name" value="Acyl_CoA_acyltransferase"/>
</dbReference>
<proteinExistence type="predicted"/>
<dbReference type="Gene3D" id="3.40.630.30">
    <property type="match status" value="1"/>
</dbReference>
<dbReference type="Pfam" id="PF00583">
    <property type="entry name" value="Acetyltransf_1"/>
    <property type="match status" value="1"/>
</dbReference>
<name>A0A151Z5J0_TIELA</name>
<comment type="caution">
    <text evidence="3">The sequence shown here is derived from an EMBL/GenBank/DDBJ whole genome shotgun (WGS) entry which is preliminary data.</text>
</comment>
<dbReference type="Proteomes" id="UP000076078">
    <property type="component" value="Unassembled WGS sequence"/>
</dbReference>
<keyword evidence="4" id="KW-1185">Reference proteome</keyword>
<sequence>MALILTRNPYSSGSSNSNTPTTTISNDLDVPMSSSNATQHQNQPSSSELMTNIFGNLTSSLGISSSSPIPDEIALNLDDKSPFHPLYGDGDFKEIKSLSLLTTPSRVPKPYAIREIFDPEHDKCCQEALLLYSQSFFPPSEPPQSQIHQLVLSHFYRVLVMENENQEVIACALVVELHEFNCYHIDYLCVRADQRGGGIGGKFFKQIADFLRSEQRYQMITLESETKMVGWYLKQGVLHLGIQSDQLEDEETGQMLRWWLLMVPLGEILNNTIANINQIHQQQQLTKDSTLKPLSSSSNSMSLINSGNSEYFIFNNTTGLITPFSVKELTLIVKGVKTLLLLASFIVKP</sequence>
<dbReference type="GO" id="GO:0016747">
    <property type="term" value="F:acyltransferase activity, transferring groups other than amino-acyl groups"/>
    <property type="evidence" value="ECO:0007669"/>
    <property type="project" value="InterPro"/>
</dbReference>
<evidence type="ECO:0000313" key="3">
    <source>
        <dbReference type="EMBL" id="KYQ89064.1"/>
    </source>
</evidence>
<evidence type="ECO:0000313" key="4">
    <source>
        <dbReference type="Proteomes" id="UP000076078"/>
    </source>
</evidence>
<evidence type="ECO:0000259" key="2">
    <source>
        <dbReference type="PROSITE" id="PS51186"/>
    </source>
</evidence>
<feature type="domain" description="N-acetyltransferase" evidence="2">
    <location>
        <begin position="111"/>
        <end position="263"/>
    </location>
</feature>
<gene>
    <name evidence="3" type="ORF">DLAC_10291</name>
</gene>
<feature type="compositionally biased region" description="Low complexity" evidence="1">
    <location>
        <begin position="8"/>
        <end position="26"/>
    </location>
</feature>
<protein>
    <recommendedName>
        <fullName evidence="2">N-acetyltransferase domain-containing protein</fullName>
    </recommendedName>
</protein>
<dbReference type="SUPFAM" id="SSF55729">
    <property type="entry name" value="Acyl-CoA N-acyltransferases (Nat)"/>
    <property type="match status" value="1"/>
</dbReference>
<reference evidence="3 4" key="1">
    <citation type="submission" date="2015-12" db="EMBL/GenBank/DDBJ databases">
        <title>Dictyostelia acquired genes for synthesis and detection of signals that induce cell-type specialization by lateral gene transfer from prokaryotes.</title>
        <authorList>
            <person name="Gloeckner G."/>
            <person name="Schaap P."/>
        </authorList>
    </citation>
    <scope>NUCLEOTIDE SEQUENCE [LARGE SCALE GENOMIC DNA]</scope>
    <source>
        <strain evidence="3 4">TK</strain>
    </source>
</reference>